<dbReference type="GO" id="GO:0005737">
    <property type="term" value="C:cytoplasm"/>
    <property type="evidence" value="ECO:0007669"/>
    <property type="project" value="TreeGrafter"/>
</dbReference>
<dbReference type="InterPro" id="IPR036188">
    <property type="entry name" value="FAD/NAD-bd_sf"/>
</dbReference>
<dbReference type="Proteomes" id="UP000648075">
    <property type="component" value="Unassembled WGS sequence"/>
</dbReference>
<gene>
    <name evidence="4" type="ORF">GCM10011614_02440</name>
</gene>
<dbReference type="SUPFAM" id="SSF51905">
    <property type="entry name" value="FAD/NAD(P)-binding domain"/>
    <property type="match status" value="1"/>
</dbReference>
<organism evidence="4 5">
    <name type="scientific">Novosphingobium colocasiae</name>
    <dbReference type="NCBI Taxonomy" id="1256513"/>
    <lineage>
        <taxon>Bacteria</taxon>
        <taxon>Pseudomonadati</taxon>
        <taxon>Pseudomonadota</taxon>
        <taxon>Alphaproteobacteria</taxon>
        <taxon>Sphingomonadales</taxon>
        <taxon>Sphingomonadaceae</taxon>
        <taxon>Novosphingobium</taxon>
    </lineage>
</organism>
<evidence type="ECO:0000256" key="2">
    <source>
        <dbReference type="ARBA" id="ARBA00023002"/>
    </source>
</evidence>
<protein>
    <submittedName>
        <fullName evidence="4">D-amino-acid oxidase</fullName>
    </submittedName>
</protein>
<dbReference type="Gene3D" id="3.30.9.10">
    <property type="entry name" value="D-Amino Acid Oxidase, subunit A, domain 2"/>
    <property type="match status" value="2"/>
</dbReference>
<dbReference type="EMBL" id="BMZA01000001">
    <property type="protein sequence ID" value="GGY91275.1"/>
    <property type="molecule type" value="Genomic_DNA"/>
</dbReference>
<feature type="domain" description="FAD dependent oxidoreductase" evidence="3">
    <location>
        <begin position="19"/>
        <end position="411"/>
    </location>
</feature>
<reference evidence="4" key="2">
    <citation type="submission" date="2020-09" db="EMBL/GenBank/DDBJ databases">
        <authorList>
            <person name="Sun Q."/>
            <person name="Kim S."/>
        </authorList>
    </citation>
    <scope>NUCLEOTIDE SEQUENCE</scope>
    <source>
        <strain evidence="4">KCTC 32255</strain>
    </source>
</reference>
<dbReference type="GO" id="GO:0005886">
    <property type="term" value="C:plasma membrane"/>
    <property type="evidence" value="ECO:0007669"/>
    <property type="project" value="TreeGrafter"/>
</dbReference>
<dbReference type="Gene3D" id="3.50.50.60">
    <property type="entry name" value="FAD/NAD(P)-binding domain"/>
    <property type="match status" value="2"/>
</dbReference>
<dbReference type="RefSeq" id="WP_189619267.1">
    <property type="nucleotide sequence ID" value="NZ_BMZA01000001.1"/>
</dbReference>
<dbReference type="GO" id="GO:0008718">
    <property type="term" value="F:D-amino-acid dehydrogenase activity"/>
    <property type="evidence" value="ECO:0007669"/>
    <property type="project" value="TreeGrafter"/>
</dbReference>
<accession>A0A918P9T7</accession>
<dbReference type="InterPro" id="IPR006076">
    <property type="entry name" value="FAD-dep_OxRdtase"/>
</dbReference>
<evidence type="ECO:0000313" key="5">
    <source>
        <dbReference type="Proteomes" id="UP000648075"/>
    </source>
</evidence>
<comment type="similarity">
    <text evidence="1">Belongs to the DadA oxidoreductase family.</text>
</comment>
<sequence length="440" mass="47085">MIPAVLPVHSDETLPDAVDVVVIGGGIVGTASAYYLAKRGLKVALIEKGSVACEQSSRTWGWCRQQNRDRREMPLSLLSMRLWDGLAGEIGRDLGFRRTGLVYATDDAKMLAGWESWRPIAEEFGVNTRMLGAAEAASLIPQTRRKWLGGLHSVEDGKAEPALASSALAEGARALGATIHQNCAARGLDVTNGRVTGVVTEKGLIRADAVVCAAGAWASRFLRPHEVTFPQAAVRQTALRTRPTANVGEVLYSPDFAMTRRLDGSYTCAISGRAVLELTPQGIRFGRQFMPQFIQRLKAVQMSIGKSFVTGPESLGATLTNDNTVFEKTRVLDPEPLARQVQQIVANVRGTFPELADVQIEQAWGAYVDCTPDSVPVISALDRLGGVFLAAGCSGHGFGVGPGIGHLITEMVAGDTPSIDPTPFRLSRLLDGSKVEVGPI</sequence>
<comment type="caution">
    <text evidence="4">The sequence shown here is derived from an EMBL/GenBank/DDBJ whole genome shotgun (WGS) entry which is preliminary data.</text>
</comment>
<proteinExistence type="inferred from homology"/>
<evidence type="ECO:0000259" key="3">
    <source>
        <dbReference type="Pfam" id="PF01266"/>
    </source>
</evidence>
<keyword evidence="2" id="KW-0560">Oxidoreductase</keyword>
<evidence type="ECO:0000313" key="4">
    <source>
        <dbReference type="EMBL" id="GGY91275.1"/>
    </source>
</evidence>
<dbReference type="AlphaFoldDB" id="A0A918P9T7"/>
<keyword evidence="5" id="KW-1185">Reference proteome</keyword>
<name>A0A918P9T7_9SPHN</name>
<dbReference type="GO" id="GO:0055130">
    <property type="term" value="P:D-alanine catabolic process"/>
    <property type="evidence" value="ECO:0007669"/>
    <property type="project" value="TreeGrafter"/>
</dbReference>
<reference evidence="4" key="1">
    <citation type="journal article" date="2014" name="Int. J. Syst. Evol. Microbiol.">
        <title>Complete genome sequence of Corynebacterium casei LMG S-19264T (=DSM 44701T), isolated from a smear-ripened cheese.</title>
        <authorList>
            <consortium name="US DOE Joint Genome Institute (JGI-PGF)"/>
            <person name="Walter F."/>
            <person name="Albersmeier A."/>
            <person name="Kalinowski J."/>
            <person name="Ruckert C."/>
        </authorList>
    </citation>
    <scope>NUCLEOTIDE SEQUENCE</scope>
    <source>
        <strain evidence="4">KCTC 32255</strain>
    </source>
</reference>
<evidence type="ECO:0000256" key="1">
    <source>
        <dbReference type="ARBA" id="ARBA00009410"/>
    </source>
</evidence>
<dbReference type="Pfam" id="PF01266">
    <property type="entry name" value="DAO"/>
    <property type="match status" value="1"/>
</dbReference>
<dbReference type="PANTHER" id="PTHR13847">
    <property type="entry name" value="SARCOSINE DEHYDROGENASE-RELATED"/>
    <property type="match status" value="1"/>
</dbReference>
<dbReference type="PANTHER" id="PTHR13847:SF280">
    <property type="entry name" value="D-AMINO ACID DEHYDROGENASE"/>
    <property type="match status" value="1"/>
</dbReference>